<dbReference type="GO" id="GO:0006508">
    <property type="term" value="P:proteolysis"/>
    <property type="evidence" value="ECO:0007669"/>
    <property type="project" value="InterPro"/>
</dbReference>
<dbReference type="SMART" id="SM00382">
    <property type="entry name" value="AAA"/>
    <property type="match status" value="1"/>
</dbReference>
<dbReference type="SUPFAM" id="SSF52540">
    <property type="entry name" value="P-loop containing nucleoside triphosphate hydrolases"/>
    <property type="match status" value="1"/>
</dbReference>
<evidence type="ECO:0000256" key="1">
    <source>
        <dbReference type="RuleBase" id="RU003651"/>
    </source>
</evidence>
<organism evidence="3 4">
    <name type="scientific">Devosia oryzisoli</name>
    <dbReference type="NCBI Taxonomy" id="2774138"/>
    <lineage>
        <taxon>Bacteria</taxon>
        <taxon>Pseudomonadati</taxon>
        <taxon>Pseudomonadota</taxon>
        <taxon>Alphaproteobacteria</taxon>
        <taxon>Hyphomicrobiales</taxon>
        <taxon>Devosiaceae</taxon>
        <taxon>Devosia</taxon>
    </lineage>
</organism>
<dbReference type="Gene3D" id="1.10.8.60">
    <property type="match status" value="1"/>
</dbReference>
<keyword evidence="1" id="KW-0067">ATP-binding</keyword>
<dbReference type="GO" id="GO:0016887">
    <property type="term" value="F:ATP hydrolysis activity"/>
    <property type="evidence" value="ECO:0007669"/>
    <property type="project" value="InterPro"/>
</dbReference>
<keyword evidence="1" id="KW-0547">Nucleotide-binding</keyword>
<sequence>MADNDDYDDISVEEMDAIDAEVMRSKSSHRPPTQTLPELMIRLALMPGHLARLRRDRTTSMIIEAPSAEWVQPLMRAAKRLGEWTFAHAVSEPPRKSMNGMTISDQAILAMANGGRIIGVTQNLDYLPKAMTASADIRLKIDHPDDELLRQAIKMATGRYPRSMTAGISHGLDYSDICSAIRTGSTAKACVERLVAASKAKSEASPGLEDVPPVEELFGYGEELEGWAKALISDIDAWRAGKLDFSAIQRTAVLASEPGLGKTTFARSLAKSAGIPFFPTSVSQWFSNSAGYLDSIIKQIDEVFAAAAAVAPAMIFLDECEGIPSRANADRHSSWWIPVVGHMLLKLDSATSGDSSKLIVVGATNHPEKLDAALVRPGRLSKIIHIRKPDATALAGIIRQHLGKDLPDADLEVVAKLGVGASGADVHDWVKSARLAARQQNRSVTLQDLFNQVAPPDNRPPGLVRRIAVHEAAHAVVSHVLMPGSVDCVTTISRKPSEGGSTTMSLVAEDAIARRDIEHRAMVLLAGRCGEEVLLNSVSSGAGGGETSDLAQATYMLALVHTSLGLGDRLLHRSSPQEVKQLLTLDPVLAKTVEEDLQRLYANTLEIVRDNATVVERVAEALLKQRHLTGDQFVAICRRAERTGTVKLLGGSNG</sequence>
<protein>
    <submittedName>
        <fullName evidence="3">AAA family ATPase</fullName>
    </submittedName>
</protein>
<proteinExistence type="inferred from homology"/>
<name>A0A927ITQ0_9HYPH</name>
<dbReference type="GO" id="GO:0004222">
    <property type="term" value="F:metalloendopeptidase activity"/>
    <property type="evidence" value="ECO:0007669"/>
    <property type="project" value="InterPro"/>
</dbReference>
<dbReference type="Gene3D" id="3.40.50.300">
    <property type="entry name" value="P-loop containing nucleotide triphosphate hydrolases"/>
    <property type="match status" value="1"/>
</dbReference>
<dbReference type="EMBL" id="JACYFU010000002">
    <property type="protein sequence ID" value="MBD8066048.1"/>
    <property type="molecule type" value="Genomic_DNA"/>
</dbReference>
<dbReference type="PANTHER" id="PTHR23076">
    <property type="entry name" value="METALLOPROTEASE M41 FTSH"/>
    <property type="match status" value="1"/>
</dbReference>
<dbReference type="InterPro" id="IPR000642">
    <property type="entry name" value="Peptidase_M41"/>
</dbReference>
<comment type="similarity">
    <text evidence="1">Belongs to the AAA ATPase family.</text>
</comment>
<dbReference type="Gene3D" id="1.20.58.760">
    <property type="entry name" value="Peptidase M41"/>
    <property type="match status" value="1"/>
</dbReference>
<comment type="caution">
    <text evidence="3">The sequence shown here is derived from an EMBL/GenBank/DDBJ whole genome shotgun (WGS) entry which is preliminary data.</text>
</comment>
<gene>
    <name evidence="3" type="ORF">IC608_11245</name>
</gene>
<dbReference type="PANTHER" id="PTHR23076:SF97">
    <property type="entry name" value="ATP-DEPENDENT ZINC METALLOPROTEASE YME1L1"/>
    <property type="match status" value="1"/>
</dbReference>
<dbReference type="InterPro" id="IPR027417">
    <property type="entry name" value="P-loop_NTPase"/>
</dbReference>
<dbReference type="PROSITE" id="PS00674">
    <property type="entry name" value="AAA"/>
    <property type="match status" value="1"/>
</dbReference>
<dbReference type="CDD" id="cd19481">
    <property type="entry name" value="RecA-like_protease"/>
    <property type="match status" value="1"/>
</dbReference>
<dbReference type="InterPro" id="IPR003959">
    <property type="entry name" value="ATPase_AAA_core"/>
</dbReference>
<dbReference type="RefSeq" id="WP_191775337.1">
    <property type="nucleotide sequence ID" value="NZ_JACYFU010000002.1"/>
</dbReference>
<dbReference type="SUPFAM" id="SSF140990">
    <property type="entry name" value="FtsH protease domain-like"/>
    <property type="match status" value="1"/>
</dbReference>
<dbReference type="InterPro" id="IPR003960">
    <property type="entry name" value="ATPase_AAA_CS"/>
</dbReference>
<dbReference type="GO" id="GO:0004176">
    <property type="term" value="F:ATP-dependent peptidase activity"/>
    <property type="evidence" value="ECO:0007669"/>
    <property type="project" value="InterPro"/>
</dbReference>
<dbReference type="GO" id="GO:0005524">
    <property type="term" value="F:ATP binding"/>
    <property type="evidence" value="ECO:0007669"/>
    <property type="project" value="UniProtKB-KW"/>
</dbReference>
<dbReference type="Pfam" id="PF00004">
    <property type="entry name" value="AAA"/>
    <property type="match status" value="1"/>
</dbReference>
<keyword evidence="4" id="KW-1185">Reference proteome</keyword>
<dbReference type="InterPro" id="IPR003593">
    <property type="entry name" value="AAA+_ATPase"/>
</dbReference>
<evidence type="ECO:0000313" key="4">
    <source>
        <dbReference type="Proteomes" id="UP000654108"/>
    </source>
</evidence>
<feature type="domain" description="AAA+ ATPase" evidence="2">
    <location>
        <begin position="248"/>
        <end position="390"/>
    </location>
</feature>
<dbReference type="GO" id="GO:0030163">
    <property type="term" value="P:protein catabolic process"/>
    <property type="evidence" value="ECO:0007669"/>
    <property type="project" value="TreeGrafter"/>
</dbReference>
<dbReference type="Proteomes" id="UP000654108">
    <property type="component" value="Unassembled WGS sequence"/>
</dbReference>
<evidence type="ECO:0000313" key="3">
    <source>
        <dbReference type="EMBL" id="MBD8066048.1"/>
    </source>
</evidence>
<evidence type="ECO:0000259" key="2">
    <source>
        <dbReference type="SMART" id="SM00382"/>
    </source>
</evidence>
<dbReference type="AlphaFoldDB" id="A0A927ITQ0"/>
<accession>A0A927ITQ0</accession>
<dbReference type="Pfam" id="PF01434">
    <property type="entry name" value="Peptidase_M41"/>
    <property type="match status" value="1"/>
</dbReference>
<reference evidence="3" key="1">
    <citation type="submission" date="2020-09" db="EMBL/GenBank/DDBJ databases">
        <title>Genome seq and assembly of Devosia sp.</title>
        <authorList>
            <person name="Chhetri G."/>
        </authorList>
    </citation>
    <scope>NUCLEOTIDE SEQUENCE</scope>
    <source>
        <strain evidence="3">PTR5</strain>
    </source>
</reference>
<dbReference type="InterPro" id="IPR037219">
    <property type="entry name" value="Peptidase_M41-like"/>
</dbReference>
<dbReference type="GO" id="GO:0005886">
    <property type="term" value="C:plasma membrane"/>
    <property type="evidence" value="ECO:0007669"/>
    <property type="project" value="TreeGrafter"/>
</dbReference>